<dbReference type="EMBL" id="LGTL01000023">
    <property type="protein sequence ID" value="KPA75699.1"/>
    <property type="molecule type" value="Genomic_DNA"/>
</dbReference>
<dbReference type="RefSeq" id="XP_015654139.1">
    <property type="nucleotide sequence ID" value="XM_015807190.1"/>
</dbReference>
<reference evidence="1 2" key="1">
    <citation type="submission" date="2015-07" db="EMBL/GenBank/DDBJ databases">
        <title>High-quality genome of monoxenous trypanosomatid Leptomonas pyrrhocoris.</title>
        <authorList>
            <person name="Flegontov P."/>
            <person name="Butenko A."/>
            <person name="Firsov S."/>
            <person name="Vlcek C."/>
            <person name="Logacheva M.D."/>
            <person name="Field M."/>
            <person name="Filatov D."/>
            <person name="Flegontova O."/>
            <person name="Gerasimov E."/>
            <person name="Jackson A.P."/>
            <person name="Kelly S."/>
            <person name="Opperdoes F."/>
            <person name="O'Reilly A."/>
            <person name="Votypka J."/>
            <person name="Yurchenko V."/>
            <person name="Lukes J."/>
        </authorList>
    </citation>
    <scope>NUCLEOTIDE SEQUENCE [LARGE SCALE GENOMIC DNA]</scope>
    <source>
        <strain evidence="1">H10</strain>
    </source>
</reference>
<proteinExistence type="predicted"/>
<protein>
    <submittedName>
        <fullName evidence="1">Uncharacterized protein</fullName>
    </submittedName>
</protein>
<dbReference type="EMBL" id="LGTL01000023">
    <property type="protein sequence ID" value="KPA75698.1"/>
    <property type="molecule type" value="Genomic_DNA"/>
</dbReference>
<name>A0A0M9FTE2_LEPPY</name>
<dbReference type="RefSeq" id="XP_015654138.1">
    <property type="nucleotide sequence ID" value="XM_015807189.1"/>
</dbReference>
<organism evidence="1 2">
    <name type="scientific">Leptomonas pyrrhocoris</name>
    <name type="common">Firebug parasite</name>
    <dbReference type="NCBI Taxonomy" id="157538"/>
    <lineage>
        <taxon>Eukaryota</taxon>
        <taxon>Discoba</taxon>
        <taxon>Euglenozoa</taxon>
        <taxon>Kinetoplastea</taxon>
        <taxon>Metakinetoplastina</taxon>
        <taxon>Trypanosomatida</taxon>
        <taxon>Trypanosomatidae</taxon>
        <taxon>Leishmaniinae</taxon>
        <taxon>Leptomonas</taxon>
    </lineage>
</organism>
<dbReference type="VEuPathDB" id="TriTrypDB:LpyrH10_23_0420"/>
<comment type="caution">
    <text evidence="1">The sequence shown here is derived from an EMBL/GenBank/DDBJ whole genome shotgun (WGS) entry which is preliminary data.</text>
</comment>
<dbReference type="GeneID" id="26908542"/>
<gene>
    <name evidence="1" type="ORF">ABB37_08257</name>
</gene>
<dbReference type="AlphaFoldDB" id="A0A0M9FTE2"/>
<accession>A0A0M9FTE2</accession>
<keyword evidence="2" id="KW-1185">Reference proteome</keyword>
<dbReference type="EMBL" id="LGTL01000023">
    <property type="protein sequence ID" value="KPA75700.1"/>
    <property type="molecule type" value="Genomic_DNA"/>
</dbReference>
<dbReference type="Proteomes" id="UP000037923">
    <property type="component" value="Unassembled WGS sequence"/>
</dbReference>
<dbReference type="RefSeq" id="XP_015654137.1">
    <property type="nucleotide sequence ID" value="XM_015807188.1"/>
</dbReference>
<evidence type="ECO:0000313" key="2">
    <source>
        <dbReference type="Proteomes" id="UP000037923"/>
    </source>
</evidence>
<sequence length="94" mass="10400">MFFFFPNTAPPAAQERNPTRHQTALHAVYSRVTSATRCRIIILPTAVRIRPSTHQHPPEIGPIAACQGSLEPARIAPARLGPFRFVSILLMLTT</sequence>
<evidence type="ECO:0000313" key="1">
    <source>
        <dbReference type="EMBL" id="KPA75700.1"/>
    </source>
</evidence>